<gene>
    <name evidence="1" type="ORF">GCM10007853_30390</name>
</gene>
<evidence type="ECO:0000313" key="1">
    <source>
        <dbReference type="EMBL" id="GLQ25165.1"/>
    </source>
</evidence>
<name>A0ABQ5VDJ6_9PROT</name>
<evidence type="ECO:0000313" key="2">
    <source>
        <dbReference type="Proteomes" id="UP001161391"/>
    </source>
</evidence>
<keyword evidence="2" id="KW-1185">Reference proteome</keyword>
<reference evidence="1" key="1">
    <citation type="journal article" date="2014" name="Int. J. Syst. Evol. Microbiol.">
        <title>Complete genome of a new Firmicutes species belonging to the dominant human colonic microbiota ('Ruminococcus bicirculans') reveals two chromosomes and a selective capacity to utilize plant glucans.</title>
        <authorList>
            <consortium name="NISC Comparative Sequencing Program"/>
            <person name="Wegmann U."/>
            <person name="Louis P."/>
            <person name="Goesmann A."/>
            <person name="Henrissat B."/>
            <person name="Duncan S.H."/>
            <person name="Flint H.J."/>
        </authorList>
    </citation>
    <scope>NUCLEOTIDE SEQUENCE</scope>
    <source>
        <strain evidence="1">NBRC 108219</strain>
    </source>
</reference>
<protein>
    <submittedName>
        <fullName evidence="1">Membrane protein</fullName>
    </submittedName>
</protein>
<sequence length="322" mass="35686">MFADSADSVSLEQTKSSLDDRATVSFIWENDSFANTDRNYTNGMRISWLSGQAPVGGFSTFVADILGRGEGTVRRRGFALGQTIFTPEDIETTEFVPNQHPYAGWLYAEMNAVLERPDVVDTFALQFGIVGPSALGEAAQNNFHTLLGIDEAQGWDNQIADEVGINFSYDRKIRRRSRSFLEDWRADLTPNAGFTLGTIYTNAHVGLTARVGPGVGDDFGPPRVAPSLGGAGYFKSRDGFGWYVFAGVQTRFVAHNMIRDGSLFRDDVRTITSRDWVNDIQVGLVLQYEEIQASLTLVQRSKEFAEQSSPQQFGAFTLARKF</sequence>
<dbReference type="EMBL" id="BSNK01000002">
    <property type="protein sequence ID" value="GLQ25165.1"/>
    <property type="molecule type" value="Genomic_DNA"/>
</dbReference>
<proteinExistence type="predicted"/>
<dbReference type="Proteomes" id="UP001161391">
    <property type="component" value="Unassembled WGS sequence"/>
</dbReference>
<dbReference type="InterPro" id="IPR037107">
    <property type="entry name" value="Put_OMP_sf"/>
</dbReference>
<dbReference type="Gene3D" id="2.40.128.140">
    <property type="entry name" value="Outer membrane protein"/>
    <property type="match status" value="1"/>
</dbReference>
<comment type="caution">
    <text evidence="1">The sequence shown here is derived from an EMBL/GenBank/DDBJ whole genome shotgun (WGS) entry which is preliminary data.</text>
</comment>
<dbReference type="InterPro" id="IPR018707">
    <property type="entry name" value="LpxR"/>
</dbReference>
<dbReference type="Pfam" id="PF09982">
    <property type="entry name" value="LpxR"/>
    <property type="match status" value="1"/>
</dbReference>
<reference evidence="1" key="2">
    <citation type="submission" date="2023-01" db="EMBL/GenBank/DDBJ databases">
        <title>Draft genome sequence of Algimonas ampicilliniresistens strain NBRC 108219.</title>
        <authorList>
            <person name="Sun Q."/>
            <person name="Mori K."/>
        </authorList>
    </citation>
    <scope>NUCLEOTIDE SEQUENCE</scope>
    <source>
        <strain evidence="1">NBRC 108219</strain>
    </source>
</reference>
<accession>A0ABQ5VDJ6</accession>
<organism evidence="1 2">
    <name type="scientific">Algimonas ampicilliniresistens</name>
    <dbReference type="NCBI Taxonomy" id="1298735"/>
    <lineage>
        <taxon>Bacteria</taxon>
        <taxon>Pseudomonadati</taxon>
        <taxon>Pseudomonadota</taxon>
        <taxon>Alphaproteobacteria</taxon>
        <taxon>Maricaulales</taxon>
        <taxon>Robiginitomaculaceae</taxon>
        <taxon>Algimonas</taxon>
    </lineage>
</organism>